<evidence type="ECO:0000313" key="2">
    <source>
        <dbReference type="Proteomes" id="UP000663929"/>
    </source>
</evidence>
<proteinExistence type="predicted"/>
<keyword evidence="2" id="KW-1185">Reference proteome</keyword>
<reference evidence="1" key="1">
    <citation type="submission" date="2021-03" db="EMBL/GenBank/DDBJ databases">
        <title>Acanthopleuribacteraceae sp. M133.</title>
        <authorList>
            <person name="Wang G."/>
        </authorList>
    </citation>
    <scope>NUCLEOTIDE SEQUENCE</scope>
    <source>
        <strain evidence="1">M133</strain>
    </source>
</reference>
<gene>
    <name evidence="1" type="ORF">J3U87_00380</name>
</gene>
<dbReference type="EMBL" id="CP071793">
    <property type="protein sequence ID" value="QTD50897.1"/>
    <property type="molecule type" value="Genomic_DNA"/>
</dbReference>
<name>A0A8A4TN84_SULCO</name>
<accession>A0A8A4TN84</accession>
<dbReference type="KEGG" id="scor:J3U87_00380"/>
<organism evidence="1 2">
    <name type="scientific">Sulfidibacter corallicola</name>
    <dbReference type="NCBI Taxonomy" id="2818388"/>
    <lineage>
        <taxon>Bacteria</taxon>
        <taxon>Pseudomonadati</taxon>
        <taxon>Acidobacteriota</taxon>
        <taxon>Holophagae</taxon>
        <taxon>Acanthopleuribacterales</taxon>
        <taxon>Acanthopleuribacteraceae</taxon>
        <taxon>Sulfidibacter</taxon>
    </lineage>
</organism>
<evidence type="ECO:0000313" key="1">
    <source>
        <dbReference type="EMBL" id="QTD50897.1"/>
    </source>
</evidence>
<protein>
    <submittedName>
        <fullName evidence="1">Uncharacterized protein</fullName>
    </submittedName>
</protein>
<dbReference type="RefSeq" id="WP_237381038.1">
    <property type="nucleotide sequence ID" value="NZ_CP071793.1"/>
</dbReference>
<dbReference type="AlphaFoldDB" id="A0A8A4TN84"/>
<dbReference type="Proteomes" id="UP000663929">
    <property type="component" value="Chromosome"/>
</dbReference>
<sequence length="196" mass="23108">MKRGTPGLNSLCREIESGYGFGQTAGRAYFVQYLPSLKCVNAFDVILFNMSEYSLRYVRDFLLSLPELWIHFSIHDWEKLFINVGPRPVLKWFDDSGKYADIYLLNKYVRVDALSFFVRLKDVPREDRENALDYFSRFEQLLRNDPLDFEDLDGEYFVSLVEIENLRAKLVNEGFSRFDMNEKAESEYIFGLRSLL</sequence>